<gene>
    <name evidence="1" type="ORF">AMECASPLE_000225</name>
</gene>
<organism evidence="1 2">
    <name type="scientific">Ameca splendens</name>
    <dbReference type="NCBI Taxonomy" id="208324"/>
    <lineage>
        <taxon>Eukaryota</taxon>
        <taxon>Metazoa</taxon>
        <taxon>Chordata</taxon>
        <taxon>Craniata</taxon>
        <taxon>Vertebrata</taxon>
        <taxon>Euteleostomi</taxon>
        <taxon>Actinopterygii</taxon>
        <taxon>Neopterygii</taxon>
        <taxon>Teleostei</taxon>
        <taxon>Neoteleostei</taxon>
        <taxon>Acanthomorphata</taxon>
        <taxon>Ovalentaria</taxon>
        <taxon>Atherinomorphae</taxon>
        <taxon>Cyprinodontiformes</taxon>
        <taxon>Goodeidae</taxon>
        <taxon>Ameca</taxon>
    </lineage>
</organism>
<dbReference type="EMBL" id="JAHRIP010028222">
    <property type="protein sequence ID" value="MEQ2290111.1"/>
    <property type="molecule type" value="Genomic_DNA"/>
</dbReference>
<protein>
    <submittedName>
        <fullName evidence="1">Uncharacterized protein</fullName>
    </submittedName>
</protein>
<comment type="caution">
    <text evidence="1">The sequence shown here is derived from an EMBL/GenBank/DDBJ whole genome shotgun (WGS) entry which is preliminary data.</text>
</comment>
<name>A0ABV0Y8U0_9TELE</name>
<sequence length="71" mass="8009">MRCACFTAHAGDVLGDVFEISNIRREKYEFHKGPSEYEDILQCNDLLSSATPQGHQTPAAFLIMTSSMEWI</sequence>
<dbReference type="Proteomes" id="UP001469553">
    <property type="component" value="Unassembled WGS sequence"/>
</dbReference>
<evidence type="ECO:0000313" key="1">
    <source>
        <dbReference type="EMBL" id="MEQ2290111.1"/>
    </source>
</evidence>
<proteinExistence type="predicted"/>
<accession>A0ABV0Y8U0</accession>
<keyword evidence="2" id="KW-1185">Reference proteome</keyword>
<reference evidence="1 2" key="1">
    <citation type="submission" date="2021-06" db="EMBL/GenBank/DDBJ databases">
        <authorList>
            <person name="Palmer J.M."/>
        </authorList>
    </citation>
    <scope>NUCLEOTIDE SEQUENCE [LARGE SCALE GENOMIC DNA]</scope>
    <source>
        <strain evidence="1 2">AS_MEX2019</strain>
        <tissue evidence="1">Muscle</tissue>
    </source>
</reference>
<evidence type="ECO:0000313" key="2">
    <source>
        <dbReference type="Proteomes" id="UP001469553"/>
    </source>
</evidence>